<dbReference type="InterPro" id="IPR036967">
    <property type="entry name" value="Ribosomal_uS11_sf"/>
</dbReference>
<name>A0A4S4L6A7_9AGAM</name>
<feature type="non-terminal residue" evidence="4">
    <location>
        <position position="1"/>
    </location>
</feature>
<dbReference type="SUPFAM" id="SSF53137">
    <property type="entry name" value="Translational machinery components"/>
    <property type="match status" value="1"/>
</dbReference>
<reference evidence="4 5" key="1">
    <citation type="submission" date="2019-02" db="EMBL/GenBank/DDBJ databases">
        <title>Genome sequencing of the rare red list fungi Phellinidium pouzarii.</title>
        <authorList>
            <person name="Buettner E."/>
            <person name="Kellner H."/>
        </authorList>
    </citation>
    <scope>NUCLEOTIDE SEQUENCE [LARGE SCALE GENOMIC DNA]</scope>
    <source>
        <strain evidence="4 5">DSM 108285</strain>
    </source>
</reference>
<evidence type="ECO:0000256" key="1">
    <source>
        <dbReference type="ARBA" id="ARBA00006194"/>
    </source>
</evidence>
<protein>
    <submittedName>
        <fullName evidence="4">Uncharacterized protein</fullName>
    </submittedName>
</protein>
<evidence type="ECO:0000313" key="5">
    <source>
        <dbReference type="Proteomes" id="UP000308199"/>
    </source>
</evidence>
<dbReference type="PANTHER" id="PTHR11759">
    <property type="entry name" value="40S RIBOSOMAL PROTEIN S14/30S RIBOSOMAL PROTEIN S11"/>
    <property type="match status" value="1"/>
</dbReference>
<sequence>PRAHPRNIAAAKRIFNVSAATEYAQYRLYVNARLKNCLMTLVDESSELRAQVTAGMCGFRNAAEGTYEAGYQCSVRMFDRIREEADNRRVEIRLEILLNGFGPSRSAMLKALSMSEGDGIRELVNRLTDRTPVKIGGVRLQKARRS</sequence>
<proteinExistence type="inferred from homology"/>
<dbReference type="Proteomes" id="UP000308199">
    <property type="component" value="Unassembled WGS sequence"/>
</dbReference>
<keyword evidence="3" id="KW-0687">Ribonucleoprotein</keyword>
<dbReference type="PIRSF" id="PIRSF002131">
    <property type="entry name" value="Ribosomal_S11"/>
    <property type="match status" value="1"/>
</dbReference>
<dbReference type="InterPro" id="IPR001971">
    <property type="entry name" value="Ribosomal_uS11"/>
</dbReference>
<dbReference type="OrthoDB" id="1654884at2759"/>
<evidence type="ECO:0000256" key="2">
    <source>
        <dbReference type="ARBA" id="ARBA00022980"/>
    </source>
</evidence>
<evidence type="ECO:0000313" key="4">
    <source>
        <dbReference type="EMBL" id="THH05120.1"/>
    </source>
</evidence>
<keyword evidence="2" id="KW-0689">Ribosomal protein</keyword>
<dbReference type="GO" id="GO:0003735">
    <property type="term" value="F:structural constituent of ribosome"/>
    <property type="evidence" value="ECO:0007669"/>
    <property type="project" value="InterPro"/>
</dbReference>
<comment type="caution">
    <text evidence="4">The sequence shown here is derived from an EMBL/GenBank/DDBJ whole genome shotgun (WGS) entry which is preliminary data.</text>
</comment>
<accession>A0A4S4L6A7</accession>
<dbReference type="Pfam" id="PF00411">
    <property type="entry name" value="Ribosomal_S11"/>
    <property type="match status" value="1"/>
</dbReference>
<dbReference type="GO" id="GO:0006412">
    <property type="term" value="P:translation"/>
    <property type="evidence" value="ECO:0007669"/>
    <property type="project" value="InterPro"/>
</dbReference>
<organism evidence="4 5">
    <name type="scientific">Phellinidium pouzarii</name>
    <dbReference type="NCBI Taxonomy" id="167371"/>
    <lineage>
        <taxon>Eukaryota</taxon>
        <taxon>Fungi</taxon>
        <taxon>Dikarya</taxon>
        <taxon>Basidiomycota</taxon>
        <taxon>Agaricomycotina</taxon>
        <taxon>Agaricomycetes</taxon>
        <taxon>Hymenochaetales</taxon>
        <taxon>Hymenochaetaceae</taxon>
        <taxon>Phellinidium</taxon>
    </lineage>
</organism>
<dbReference type="EMBL" id="SGPK01000285">
    <property type="protein sequence ID" value="THH05120.1"/>
    <property type="molecule type" value="Genomic_DNA"/>
</dbReference>
<comment type="similarity">
    <text evidence="1">Belongs to the universal ribosomal protein uS11 family.</text>
</comment>
<dbReference type="AlphaFoldDB" id="A0A4S4L6A7"/>
<keyword evidence="5" id="KW-1185">Reference proteome</keyword>
<gene>
    <name evidence="4" type="ORF">EW145_g5021</name>
</gene>
<evidence type="ECO:0000256" key="3">
    <source>
        <dbReference type="ARBA" id="ARBA00023274"/>
    </source>
</evidence>
<dbReference type="Gene3D" id="3.30.420.80">
    <property type="entry name" value="Ribosomal protein S11"/>
    <property type="match status" value="1"/>
</dbReference>
<dbReference type="HAMAP" id="MF_01310">
    <property type="entry name" value="Ribosomal_uS11"/>
    <property type="match status" value="1"/>
</dbReference>
<dbReference type="GO" id="GO:0005840">
    <property type="term" value="C:ribosome"/>
    <property type="evidence" value="ECO:0007669"/>
    <property type="project" value="UniProtKB-KW"/>
</dbReference>
<dbReference type="GO" id="GO:1990904">
    <property type="term" value="C:ribonucleoprotein complex"/>
    <property type="evidence" value="ECO:0007669"/>
    <property type="project" value="UniProtKB-KW"/>
</dbReference>